<evidence type="ECO:0000256" key="1">
    <source>
        <dbReference type="ARBA" id="ARBA00004173"/>
    </source>
</evidence>
<dbReference type="Gene3D" id="3.10.450.240">
    <property type="match status" value="1"/>
</dbReference>
<name>A0A6A6AMA1_9PLEO</name>
<keyword evidence="2" id="KW-0809">Transit peptide</keyword>
<accession>A0A6A6AMA1</accession>
<proteinExistence type="predicted"/>
<dbReference type="InterPro" id="IPR051975">
    <property type="entry name" value="mtLSU_mL45"/>
</dbReference>
<dbReference type="PANTHER" id="PTHR28554">
    <property type="entry name" value="39S RIBOSOMAL PROTEIN L45, MITOCHONDRIAL"/>
    <property type="match status" value="1"/>
</dbReference>
<evidence type="ECO:0000313" key="5">
    <source>
        <dbReference type="EMBL" id="KAF2132258.1"/>
    </source>
</evidence>
<dbReference type="EMBL" id="ML977501">
    <property type="protein sequence ID" value="KAF2132258.1"/>
    <property type="molecule type" value="Genomic_DNA"/>
</dbReference>
<dbReference type="OrthoDB" id="19619at2759"/>
<comment type="subcellular location">
    <subcellularLocation>
        <location evidence="1">Mitochondrion</location>
    </subcellularLocation>
</comment>
<evidence type="ECO:0000313" key="6">
    <source>
        <dbReference type="Proteomes" id="UP000799771"/>
    </source>
</evidence>
<organism evidence="5 6">
    <name type="scientific">Dothidotthia symphoricarpi CBS 119687</name>
    <dbReference type="NCBI Taxonomy" id="1392245"/>
    <lineage>
        <taxon>Eukaryota</taxon>
        <taxon>Fungi</taxon>
        <taxon>Dikarya</taxon>
        <taxon>Ascomycota</taxon>
        <taxon>Pezizomycotina</taxon>
        <taxon>Dothideomycetes</taxon>
        <taxon>Pleosporomycetidae</taxon>
        <taxon>Pleosporales</taxon>
        <taxon>Dothidotthiaceae</taxon>
        <taxon>Dothidotthia</taxon>
    </lineage>
</organism>
<gene>
    <name evidence="5" type="ORF">P153DRAFT_364690</name>
</gene>
<keyword evidence="6" id="KW-1185">Reference proteome</keyword>
<evidence type="ECO:0000256" key="3">
    <source>
        <dbReference type="ARBA" id="ARBA00023128"/>
    </source>
</evidence>
<dbReference type="AlphaFoldDB" id="A0A6A6AMA1"/>
<reference evidence="5" key="1">
    <citation type="journal article" date="2020" name="Stud. Mycol.">
        <title>101 Dothideomycetes genomes: a test case for predicting lifestyles and emergence of pathogens.</title>
        <authorList>
            <person name="Haridas S."/>
            <person name="Albert R."/>
            <person name="Binder M."/>
            <person name="Bloem J."/>
            <person name="Labutti K."/>
            <person name="Salamov A."/>
            <person name="Andreopoulos B."/>
            <person name="Baker S."/>
            <person name="Barry K."/>
            <person name="Bills G."/>
            <person name="Bluhm B."/>
            <person name="Cannon C."/>
            <person name="Castanera R."/>
            <person name="Culley D."/>
            <person name="Daum C."/>
            <person name="Ezra D."/>
            <person name="Gonzalez J."/>
            <person name="Henrissat B."/>
            <person name="Kuo A."/>
            <person name="Liang C."/>
            <person name="Lipzen A."/>
            <person name="Lutzoni F."/>
            <person name="Magnuson J."/>
            <person name="Mondo S."/>
            <person name="Nolan M."/>
            <person name="Ohm R."/>
            <person name="Pangilinan J."/>
            <person name="Park H.-J."/>
            <person name="Ramirez L."/>
            <person name="Alfaro M."/>
            <person name="Sun H."/>
            <person name="Tritt A."/>
            <person name="Yoshinaga Y."/>
            <person name="Zwiers L.-H."/>
            <person name="Turgeon B."/>
            <person name="Goodwin S."/>
            <person name="Spatafora J."/>
            <person name="Crous P."/>
            <person name="Grigoriev I."/>
        </authorList>
    </citation>
    <scope>NUCLEOTIDE SEQUENCE</scope>
    <source>
        <strain evidence="5">CBS 119687</strain>
    </source>
</reference>
<sequence>MNASGPAPLAAMETASRDIDAMQEDIGVLQGTVVRADLRQVGSPLSLGFWRYFWSLLKAKATGLYSRSHYRMCIQKIGWTRYLPVETGNNPQLRDRAKRLYEQFYKALASGDATPIQDLCLPPILRRLDIRIASRGPITMTWNVQTWKSARVVSHRASAQSEDVAPDTAYRQVVIRLETVQVLSIQPTNAPTKAPRSSTSSARGVPRWVPDGAPDAKAARVVEAQSSDVEQLPFVDNGVPRTVVEYLVMQRRVVRGVEENWKIWGFMQPSTPASLKVDESYWRKTLDANLAMSRSR</sequence>
<feature type="compositionally biased region" description="Polar residues" evidence="4">
    <location>
        <begin position="188"/>
        <end position="202"/>
    </location>
</feature>
<protein>
    <submittedName>
        <fullName evidence="5">Uncharacterized protein</fullName>
    </submittedName>
</protein>
<feature type="region of interest" description="Disordered" evidence="4">
    <location>
        <begin position="188"/>
        <end position="210"/>
    </location>
</feature>
<keyword evidence="3" id="KW-0496">Mitochondrion</keyword>
<evidence type="ECO:0000256" key="4">
    <source>
        <dbReference type="SAM" id="MobiDB-lite"/>
    </source>
</evidence>
<dbReference type="GO" id="GO:0005739">
    <property type="term" value="C:mitochondrion"/>
    <property type="evidence" value="ECO:0007669"/>
    <property type="project" value="UniProtKB-SubCell"/>
</dbReference>
<dbReference type="RefSeq" id="XP_033526645.1">
    <property type="nucleotide sequence ID" value="XM_033667658.1"/>
</dbReference>
<evidence type="ECO:0000256" key="2">
    <source>
        <dbReference type="ARBA" id="ARBA00022946"/>
    </source>
</evidence>
<dbReference type="GeneID" id="54408090"/>
<dbReference type="PANTHER" id="PTHR28554:SF1">
    <property type="entry name" value="LARGE RIBOSOMAL SUBUNIT PROTEIN ML45"/>
    <property type="match status" value="1"/>
</dbReference>
<dbReference type="Proteomes" id="UP000799771">
    <property type="component" value="Unassembled WGS sequence"/>
</dbReference>